<protein>
    <submittedName>
        <fullName evidence="4">Uncharacterized protein</fullName>
    </submittedName>
</protein>
<reference evidence="5" key="1">
    <citation type="journal article" date="2023" name="Commun. Biol.">
        <title>Genome analysis of Parmales, the sister group of diatoms, reveals the evolutionary specialization of diatoms from phago-mixotrophs to photoautotrophs.</title>
        <authorList>
            <person name="Ban H."/>
            <person name="Sato S."/>
            <person name="Yoshikawa S."/>
            <person name="Yamada K."/>
            <person name="Nakamura Y."/>
            <person name="Ichinomiya M."/>
            <person name="Sato N."/>
            <person name="Blanc-Mathieu R."/>
            <person name="Endo H."/>
            <person name="Kuwata A."/>
            <person name="Ogata H."/>
        </authorList>
    </citation>
    <scope>NUCLEOTIDE SEQUENCE [LARGE SCALE GENOMIC DNA]</scope>
    <source>
        <strain evidence="5">NIES 3699</strain>
    </source>
</reference>
<feature type="chain" id="PRO_5040891854" evidence="3">
    <location>
        <begin position="24"/>
        <end position="246"/>
    </location>
</feature>
<feature type="transmembrane region" description="Helical" evidence="2">
    <location>
        <begin position="124"/>
        <end position="148"/>
    </location>
</feature>
<evidence type="ECO:0000313" key="4">
    <source>
        <dbReference type="EMBL" id="GMH97569.1"/>
    </source>
</evidence>
<dbReference type="Proteomes" id="UP001165160">
    <property type="component" value="Unassembled WGS sequence"/>
</dbReference>
<evidence type="ECO:0000256" key="1">
    <source>
        <dbReference type="SAM" id="MobiDB-lite"/>
    </source>
</evidence>
<sequence length="246" mass="25263">MGATKDFVTLFALLGAAITLAISLSCRNTGQYVTTQFVGVSGNGFSAGTTVGWHLGYEGFMVADDDTVFPLKDLCGPPCATLENVGKAYAGFCAVALILVALPAVGVMLSLIGCGVTDGMGSTLLVLVNTSFFCNFLATLLMLCGVAATVNGEGDDYRFTLIGDPDKFIPNTGAIANYVSILFYSIAICCLKREDVSGGGGGGGKGYGAQSRMYSGSAMRPAAGKKAKQHGKRPSVGAGKKRGGYV</sequence>
<feature type="compositionally biased region" description="Basic residues" evidence="1">
    <location>
        <begin position="223"/>
        <end position="246"/>
    </location>
</feature>
<feature type="region of interest" description="Disordered" evidence="1">
    <location>
        <begin position="217"/>
        <end position="246"/>
    </location>
</feature>
<feature type="signal peptide" evidence="3">
    <location>
        <begin position="1"/>
        <end position="23"/>
    </location>
</feature>
<feature type="transmembrane region" description="Helical" evidence="2">
    <location>
        <begin position="168"/>
        <end position="191"/>
    </location>
</feature>
<keyword evidence="2" id="KW-1133">Transmembrane helix</keyword>
<dbReference type="PROSITE" id="PS51257">
    <property type="entry name" value="PROKAR_LIPOPROTEIN"/>
    <property type="match status" value="1"/>
</dbReference>
<keyword evidence="2" id="KW-0472">Membrane</keyword>
<evidence type="ECO:0000313" key="5">
    <source>
        <dbReference type="Proteomes" id="UP001165160"/>
    </source>
</evidence>
<keyword evidence="3" id="KW-0732">Signal</keyword>
<name>A0A9W7C1M9_9STRA</name>
<keyword evidence="5" id="KW-1185">Reference proteome</keyword>
<proteinExistence type="predicted"/>
<dbReference type="EMBL" id="BRXX01000203">
    <property type="protein sequence ID" value="GMH97569.1"/>
    <property type="molecule type" value="Genomic_DNA"/>
</dbReference>
<dbReference type="AlphaFoldDB" id="A0A9W7C1M9"/>
<feature type="transmembrane region" description="Helical" evidence="2">
    <location>
        <begin position="88"/>
        <end position="112"/>
    </location>
</feature>
<gene>
    <name evidence="4" type="ORF">TrVE_jg1585</name>
</gene>
<evidence type="ECO:0000256" key="2">
    <source>
        <dbReference type="SAM" id="Phobius"/>
    </source>
</evidence>
<evidence type="ECO:0000256" key="3">
    <source>
        <dbReference type="SAM" id="SignalP"/>
    </source>
</evidence>
<organism evidence="4 5">
    <name type="scientific">Triparma verrucosa</name>
    <dbReference type="NCBI Taxonomy" id="1606542"/>
    <lineage>
        <taxon>Eukaryota</taxon>
        <taxon>Sar</taxon>
        <taxon>Stramenopiles</taxon>
        <taxon>Ochrophyta</taxon>
        <taxon>Bolidophyceae</taxon>
        <taxon>Parmales</taxon>
        <taxon>Triparmaceae</taxon>
        <taxon>Triparma</taxon>
    </lineage>
</organism>
<keyword evidence="2" id="KW-0812">Transmembrane</keyword>
<accession>A0A9W7C1M9</accession>
<comment type="caution">
    <text evidence="4">The sequence shown here is derived from an EMBL/GenBank/DDBJ whole genome shotgun (WGS) entry which is preliminary data.</text>
</comment>